<dbReference type="Pfam" id="PF01027">
    <property type="entry name" value="Bax1-I"/>
    <property type="match status" value="1"/>
</dbReference>
<feature type="transmembrane region" description="Helical" evidence="5">
    <location>
        <begin position="28"/>
        <end position="49"/>
    </location>
</feature>
<feature type="transmembrane region" description="Helical" evidence="5">
    <location>
        <begin position="151"/>
        <end position="171"/>
    </location>
</feature>
<evidence type="ECO:0000256" key="2">
    <source>
        <dbReference type="ARBA" id="ARBA00022692"/>
    </source>
</evidence>
<feature type="transmembrane region" description="Helical" evidence="5">
    <location>
        <begin position="207"/>
        <end position="229"/>
    </location>
</feature>
<keyword evidence="3 5" id="KW-1133">Transmembrane helix</keyword>
<name>A0A7S9C1A1_CARPA</name>
<dbReference type="PANTHER" id="PTHR23291">
    <property type="entry name" value="BAX INHIBITOR-RELATED"/>
    <property type="match status" value="1"/>
</dbReference>
<accession>A0A7S9C1A1</accession>
<evidence type="ECO:0000256" key="4">
    <source>
        <dbReference type="ARBA" id="ARBA00023136"/>
    </source>
</evidence>
<comment type="similarity">
    <text evidence="5">Belongs to the BI1 family.</text>
</comment>
<protein>
    <submittedName>
        <fullName evidence="6">Lifeguard protein 1</fullName>
    </submittedName>
</protein>
<comment type="subcellular location">
    <subcellularLocation>
        <location evidence="1">Membrane</location>
        <topology evidence="1">Multi-pass membrane protein</topology>
    </subcellularLocation>
</comment>
<evidence type="ECO:0000256" key="5">
    <source>
        <dbReference type="RuleBase" id="RU004379"/>
    </source>
</evidence>
<feature type="transmembrane region" description="Helical" evidence="5">
    <location>
        <begin position="89"/>
        <end position="111"/>
    </location>
</feature>
<dbReference type="AlphaFoldDB" id="A0A7S9C1A1"/>
<evidence type="ECO:0000313" key="6">
    <source>
        <dbReference type="EMBL" id="QPF70274.1"/>
    </source>
</evidence>
<feature type="transmembrane region" description="Helical" evidence="5">
    <location>
        <begin position="61"/>
        <end position="82"/>
    </location>
</feature>
<dbReference type="PANTHER" id="PTHR23291:SF31">
    <property type="entry name" value="PROTEIN LIFEGUARD 4"/>
    <property type="match status" value="1"/>
</dbReference>
<feature type="transmembrane region" description="Helical" evidence="5">
    <location>
        <begin position="177"/>
        <end position="195"/>
    </location>
</feature>
<dbReference type="InterPro" id="IPR006214">
    <property type="entry name" value="Bax_inhibitor_1-related"/>
</dbReference>
<evidence type="ECO:0000256" key="3">
    <source>
        <dbReference type="ARBA" id="ARBA00022989"/>
    </source>
</evidence>
<dbReference type="GO" id="GO:0016020">
    <property type="term" value="C:membrane"/>
    <property type="evidence" value="ECO:0007669"/>
    <property type="project" value="UniProtKB-SubCell"/>
</dbReference>
<reference evidence="6" key="1">
    <citation type="submission" date="2019-09" db="EMBL/GenBank/DDBJ databases">
        <title>Molecular characterization of CpTMBIM-like genes from Carica papaya 'Maradol'.</title>
        <authorList>
            <person name="Gamboa-Tuz S.D."/>
            <person name="Rodriguez-Zapata L.C."/>
        </authorList>
    </citation>
    <scope>NUCLEOTIDE SEQUENCE</scope>
</reference>
<organism evidence="6">
    <name type="scientific">Carica papaya</name>
    <name type="common">Papaya</name>
    <dbReference type="NCBI Taxonomy" id="3649"/>
    <lineage>
        <taxon>Eukaryota</taxon>
        <taxon>Viridiplantae</taxon>
        <taxon>Streptophyta</taxon>
        <taxon>Embryophyta</taxon>
        <taxon>Tracheophyta</taxon>
        <taxon>Spermatophyta</taxon>
        <taxon>Magnoliopsida</taxon>
        <taxon>eudicotyledons</taxon>
        <taxon>Gunneridae</taxon>
        <taxon>Pentapetalae</taxon>
        <taxon>rosids</taxon>
        <taxon>malvids</taxon>
        <taxon>Brassicales</taxon>
        <taxon>Caricaceae</taxon>
        <taxon>Carica</taxon>
    </lineage>
</organism>
<feature type="transmembrane region" description="Helical" evidence="5">
    <location>
        <begin position="117"/>
        <end position="139"/>
    </location>
</feature>
<keyword evidence="2 5" id="KW-0812">Transmembrane</keyword>
<sequence length="234" mass="26149">MGKHDVESGLYPTMNENPQFRWAFIRKVYIIIALQLLLTAAVASVVVFVPRIPDFVLRTPAGLAIYIGSVILSLILLCPLYVFHKKHPVNLILLVLFTVTFSFGVGLSCAFAPGKVILQAVILTSVMVTGLTLYTFWAVKRGQDFKFLGPFLFGSLLVLCFFGIMQVFFPFGKITTTIYSGLAALLFCAYIVYDTDELIKRYTYDEYICAAVSLYLDIVNLFLALLNILRVVDA</sequence>
<dbReference type="EMBL" id="MN418186">
    <property type="protein sequence ID" value="QPF70274.1"/>
    <property type="molecule type" value="mRNA"/>
</dbReference>
<evidence type="ECO:0000256" key="1">
    <source>
        <dbReference type="ARBA" id="ARBA00004141"/>
    </source>
</evidence>
<keyword evidence="4 5" id="KW-0472">Membrane</keyword>
<proteinExistence type="evidence at transcript level"/>